<dbReference type="GO" id="GO:0005886">
    <property type="term" value="C:plasma membrane"/>
    <property type="evidence" value="ECO:0007669"/>
    <property type="project" value="TreeGrafter"/>
</dbReference>
<feature type="compositionally biased region" description="Basic and acidic residues" evidence="6">
    <location>
        <begin position="563"/>
        <end position="572"/>
    </location>
</feature>
<evidence type="ECO:0000256" key="6">
    <source>
        <dbReference type="SAM" id="MobiDB-lite"/>
    </source>
</evidence>
<evidence type="ECO:0008006" key="10">
    <source>
        <dbReference type="Google" id="ProtNLM"/>
    </source>
</evidence>
<feature type="transmembrane region" description="Helical" evidence="7">
    <location>
        <begin position="102"/>
        <end position="119"/>
    </location>
</feature>
<feature type="transmembrane region" description="Helical" evidence="7">
    <location>
        <begin position="342"/>
        <end position="363"/>
    </location>
</feature>
<feature type="transmembrane region" description="Helical" evidence="7">
    <location>
        <begin position="126"/>
        <end position="148"/>
    </location>
</feature>
<feature type="compositionally biased region" description="Polar residues" evidence="6">
    <location>
        <begin position="575"/>
        <end position="591"/>
    </location>
</feature>
<dbReference type="Gramene" id="TVU45524">
    <property type="protein sequence ID" value="TVU45524"/>
    <property type="gene ID" value="EJB05_05013"/>
</dbReference>
<dbReference type="AlphaFoldDB" id="A0A5J9WE27"/>
<evidence type="ECO:0000256" key="2">
    <source>
        <dbReference type="ARBA" id="ARBA00009965"/>
    </source>
</evidence>
<comment type="caution">
    <text evidence="8">The sequence shown here is derived from an EMBL/GenBank/DDBJ whole genome shotgun (WGS) entry which is preliminary data.</text>
</comment>
<feature type="transmembrane region" description="Helical" evidence="7">
    <location>
        <begin position="207"/>
        <end position="229"/>
    </location>
</feature>
<dbReference type="GO" id="GO:0015086">
    <property type="term" value="F:cadmium ion transmembrane transporter activity"/>
    <property type="evidence" value="ECO:0007669"/>
    <property type="project" value="TreeGrafter"/>
</dbReference>
<evidence type="ECO:0000256" key="4">
    <source>
        <dbReference type="ARBA" id="ARBA00022989"/>
    </source>
</evidence>
<dbReference type="OrthoDB" id="409173at2759"/>
<keyword evidence="9" id="KW-1185">Reference proteome</keyword>
<dbReference type="Proteomes" id="UP000324897">
    <property type="component" value="Chromosome 5"/>
</dbReference>
<sequence>MDGVRGVTSLAAGDGRHHLFRTLGPTLLISMAYIDLGKWLATVEAGARFGYDLVLLVLLFNCSAILYQYLSIRIGMVTGKNLAKVAGIAIGFNIVFEYDDVVAGICFASVAVNLLPYIISRLDHRVAGTFNACIAGFALLCFVLGVLVSQPKVPERLNVMFPKLSGEGAYSLMALLGSNIIAHNFYVHSAIVQAQRRSPVLTLGSLFHDHLFSILFIFSGVFLVNYILLSSAADEFSNSTLMGSQDIVQLLQQVWLSDVVSDNFFRVKLPHSVHHLLLKGFAMIPTIYSTMVADSEGMYQLLIVCPVVQAMLLPSSVIPLFRVSSSRLLMGRYKISLYVETFAILAFLLMLFTNIFFVAEILFCDSSWTSHVRSNSGSPVVLPYTIILLLSCASVAFTLFLAATPLKSASMEAETHESSVHSQLQIMGAPDHKEENREENAAQEEVQRSSIDAVGRDSLESRQKSTFECTKYSDTTTESYHDPHYTIARTIINPGFHPSASINHEELKSVVDNSTEPMPKVRTASEVEGSTAGNIKVKSTTEKVVELEPVFNTSKGTEVSSDQEFKKSDGGRKPSITSDGSNLHGSVSRPSGLSRAARRQLAAILDELWGHLFYYHGKLTQEANSKGFDYVFGMDMGTANSAVRTDNLSEASWSPLMRDATQGPTTTLNLMDPLSRYKGTTCPRLDFGLHAGALGSSNLSQSMDRDIPSASRNEEPFSNFNTPSYSVNQFYQPATVHGYHLATYLKEIRASQRAHSSFPLDPWEFPRSSESSFPNYTDSFMHGHNRNVLGWPGCSSSQSPTMNQLSTMLLERSYYDPTSIGGNRSACSSANTKKYHSSPDISAVTATNKNALSNEANLSSCAAANQSYLDLSLVESRPELWGKYTYVLNRLQGILDPAFSKPRKPLRGCACLEKSGSVPKPIPGTFTTAAMIAHPWHLHHGSYDLGVDQECGASRL</sequence>
<feature type="compositionally biased region" description="Basic and acidic residues" evidence="6">
    <location>
        <begin position="430"/>
        <end position="440"/>
    </location>
</feature>
<feature type="region of interest" description="Disordered" evidence="6">
    <location>
        <begin position="555"/>
        <end position="592"/>
    </location>
</feature>
<keyword evidence="4 7" id="KW-1133">Transmembrane helix</keyword>
<feature type="transmembrane region" description="Helical" evidence="7">
    <location>
        <begin position="49"/>
        <end position="69"/>
    </location>
</feature>
<reference evidence="8 9" key="1">
    <citation type="journal article" date="2019" name="Sci. Rep.">
        <title>A high-quality genome of Eragrostis curvula grass provides insights into Poaceae evolution and supports new strategies to enhance forage quality.</title>
        <authorList>
            <person name="Carballo J."/>
            <person name="Santos B.A.C.M."/>
            <person name="Zappacosta D."/>
            <person name="Garbus I."/>
            <person name="Selva J.P."/>
            <person name="Gallo C.A."/>
            <person name="Diaz A."/>
            <person name="Albertini E."/>
            <person name="Caccamo M."/>
            <person name="Echenique V."/>
        </authorList>
    </citation>
    <scope>NUCLEOTIDE SEQUENCE [LARGE SCALE GENOMIC DNA]</scope>
    <source>
        <strain evidence="9">cv. Victoria</strain>
        <tissue evidence="8">Leaf</tissue>
    </source>
</reference>
<feature type="region of interest" description="Disordered" evidence="6">
    <location>
        <begin position="429"/>
        <end position="449"/>
    </location>
</feature>
<evidence type="ECO:0000256" key="1">
    <source>
        <dbReference type="ARBA" id="ARBA00004141"/>
    </source>
</evidence>
<keyword evidence="3 7" id="KW-0812">Transmembrane</keyword>
<dbReference type="Pfam" id="PF01566">
    <property type="entry name" value="Nramp"/>
    <property type="match status" value="2"/>
</dbReference>
<feature type="transmembrane region" description="Helical" evidence="7">
    <location>
        <begin position="168"/>
        <end position="187"/>
    </location>
</feature>
<dbReference type="GO" id="GO:0034755">
    <property type="term" value="P:iron ion transmembrane transport"/>
    <property type="evidence" value="ECO:0007669"/>
    <property type="project" value="TreeGrafter"/>
</dbReference>
<dbReference type="PRINTS" id="PR00447">
    <property type="entry name" value="NATRESASSCMP"/>
</dbReference>
<evidence type="ECO:0000313" key="9">
    <source>
        <dbReference type="Proteomes" id="UP000324897"/>
    </source>
</evidence>
<dbReference type="PANTHER" id="PTHR11706">
    <property type="entry name" value="SOLUTE CARRIER PROTEIN FAMILY 11 MEMBER"/>
    <property type="match status" value="1"/>
</dbReference>
<accession>A0A5J9WE27</accession>
<evidence type="ECO:0000256" key="7">
    <source>
        <dbReference type="SAM" id="Phobius"/>
    </source>
</evidence>
<dbReference type="PANTHER" id="PTHR11706:SF93">
    <property type="entry name" value="NATURAL RESISTANCE-ASSOCIATED MACROPHAGE PROTEIN, EXPRESSED"/>
    <property type="match status" value="1"/>
</dbReference>
<comment type="subcellular location">
    <subcellularLocation>
        <location evidence="1">Membrane</location>
        <topology evidence="1">Multi-pass membrane protein</topology>
    </subcellularLocation>
</comment>
<evidence type="ECO:0000313" key="8">
    <source>
        <dbReference type="EMBL" id="TVU45524.1"/>
    </source>
</evidence>
<keyword evidence="5 7" id="KW-0472">Membrane</keyword>
<name>A0A5J9WE27_9POAL</name>
<dbReference type="InterPro" id="IPR001046">
    <property type="entry name" value="NRAMP_fam"/>
</dbReference>
<protein>
    <recommendedName>
        <fullName evidence="10">Ethylene-insensitive protein 2</fullName>
    </recommendedName>
</protein>
<organism evidence="8 9">
    <name type="scientific">Eragrostis curvula</name>
    <name type="common">weeping love grass</name>
    <dbReference type="NCBI Taxonomy" id="38414"/>
    <lineage>
        <taxon>Eukaryota</taxon>
        <taxon>Viridiplantae</taxon>
        <taxon>Streptophyta</taxon>
        <taxon>Embryophyta</taxon>
        <taxon>Tracheophyta</taxon>
        <taxon>Spermatophyta</taxon>
        <taxon>Magnoliopsida</taxon>
        <taxon>Liliopsida</taxon>
        <taxon>Poales</taxon>
        <taxon>Poaceae</taxon>
        <taxon>PACMAD clade</taxon>
        <taxon>Chloridoideae</taxon>
        <taxon>Eragrostideae</taxon>
        <taxon>Eragrostidinae</taxon>
        <taxon>Eragrostis</taxon>
    </lineage>
</organism>
<gene>
    <name evidence="8" type="ORF">EJB05_05013</name>
</gene>
<feature type="transmembrane region" description="Helical" evidence="7">
    <location>
        <begin position="383"/>
        <end position="403"/>
    </location>
</feature>
<feature type="transmembrane region" description="Helical" evidence="7">
    <location>
        <begin position="298"/>
        <end position="321"/>
    </location>
</feature>
<dbReference type="EMBL" id="RWGY01000004">
    <property type="protein sequence ID" value="TVU45524.1"/>
    <property type="molecule type" value="Genomic_DNA"/>
</dbReference>
<dbReference type="GO" id="GO:0005384">
    <property type="term" value="F:manganese ion transmembrane transporter activity"/>
    <property type="evidence" value="ECO:0007669"/>
    <property type="project" value="TreeGrafter"/>
</dbReference>
<evidence type="ECO:0000256" key="3">
    <source>
        <dbReference type="ARBA" id="ARBA00022692"/>
    </source>
</evidence>
<comment type="similarity">
    <text evidence="2">Belongs to the NRAMP (TC 2.A.55) family.</text>
</comment>
<proteinExistence type="inferred from homology"/>
<evidence type="ECO:0000256" key="5">
    <source>
        <dbReference type="ARBA" id="ARBA00023136"/>
    </source>
</evidence>